<gene>
    <name evidence="2" type="ORF">Ahy_B04g070639</name>
</gene>
<evidence type="ECO:0008006" key="4">
    <source>
        <dbReference type="Google" id="ProtNLM"/>
    </source>
</evidence>
<dbReference type="EMBL" id="SDMP01000014">
    <property type="protein sequence ID" value="RYR13876.1"/>
    <property type="molecule type" value="Genomic_DNA"/>
</dbReference>
<sequence>MLLWLPPESSSDKIYQLRRVLMMVAVPLVLVTIVLYVLPSISSNESIEDCTFMYRKILPHNRASSFYAIIFDVGNSGSHIHVFHFDRNLDLIHIGKDLEQFVQVGDILPICILLH</sequence>
<keyword evidence="1" id="KW-0812">Transmembrane</keyword>
<reference evidence="2 3" key="1">
    <citation type="submission" date="2019-01" db="EMBL/GenBank/DDBJ databases">
        <title>Sequencing of cultivated peanut Arachis hypogaea provides insights into genome evolution and oil improvement.</title>
        <authorList>
            <person name="Chen X."/>
        </authorList>
    </citation>
    <scope>NUCLEOTIDE SEQUENCE [LARGE SCALE GENOMIC DNA]</scope>
    <source>
        <strain evidence="3">cv. Fuhuasheng</strain>
        <tissue evidence="2">Leaves</tissue>
    </source>
</reference>
<evidence type="ECO:0000313" key="3">
    <source>
        <dbReference type="Proteomes" id="UP000289738"/>
    </source>
</evidence>
<evidence type="ECO:0000256" key="1">
    <source>
        <dbReference type="SAM" id="Phobius"/>
    </source>
</evidence>
<accession>A0A444ZI34</accession>
<dbReference type="STRING" id="3818.A0A444ZI34"/>
<keyword evidence="1" id="KW-1133">Transmembrane helix</keyword>
<keyword evidence="3" id="KW-1185">Reference proteome</keyword>
<proteinExistence type="predicted"/>
<organism evidence="2 3">
    <name type="scientific">Arachis hypogaea</name>
    <name type="common">Peanut</name>
    <dbReference type="NCBI Taxonomy" id="3818"/>
    <lineage>
        <taxon>Eukaryota</taxon>
        <taxon>Viridiplantae</taxon>
        <taxon>Streptophyta</taxon>
        <taxon>Embryophyta</taxon>
        <taxon>Tracheophyta</taxon>
        <taxon>Spermatophyta</taxon>
        <taxon>Magnoliopsida</taxon>
        <taxon>eudicotyledons</taxon>
        <taxon>Gunneridae</taxon>
        <taxon>Pentapetalae</taxon>
        <taxon>rosids</taxon>
        <taxon>fabids</taxon>
        <taxon>Fabales</taxon>
        <taxon>Fabaceae</taxon>
        <taxon>Papilionoideae</taxon>
        <taxon>50 kb inversion clade</taxon>
        <taxon>dalbergioids sensu lato</taxon>
        <taxon>Dalbergieae</taxon>
        <taxon>Pterocarpus clade</taxon>
        <taxon>Arachis</taxon>
    </lineage>
</organism>
<feature type="transmembrane region" description="Helical" evidence="1">
    <location>
        <begin position="20"/>
        <end position="38"/>
    </location>
</feature>
<comment type="caution">
    <text evidence="2">The sequence shown here is derived from an EMBL/GenBank/DDBJ whole genome shotgun (WGS) entry which is preliminary data.</text>
</comment>
<evidence type="ECO:0000313" key="2">
    <source>
        <dbReference type="EMBL" id="RYR13876.1"/>
    </source>
</evidence>
<keyword evidence="1" id="KW-0472">Membrane</keyword>
<protein>
    <recommendedName>
        <fullName evidence="4">Apyrase</fullName>
    </recommendedName>
</protein>
<dbReference type="Proteomes" id="UP000289738">
    <property type="component" value="Chromosome B04"/>
</dbReference>
<name>A0A444ZI34_ARAHY</name>
<dbReference type="AlphaFoldDB" id="A0A444ZI34"/>